<keyword evidence="4" id="KW-0067">ATP-binding</keyword>
<proteinExistence type="predicted"/>
<keyword evidence="2 8" id="KW-0812">Transmembrane</keyword>
<dbReference type="InterPro" id="IPR027417">
    <property type="entry name" value="P-loop_NTPase"/>
</dbReference>
<reference evidence="11" key="1">
    <citation type="submission" date="2025-08" db="UniProtKB">
        <authorList>
            <consortium name="Ensembl"/>
        </authorList>
    </citation>
    <scope>IDENTIFICATION</scope>
</reference>
<dbReference type="GO" id="GO:0005524">
    <property type="term" value="F:ATP binding"/>
    <property type="evidence" value="ECO:0007669"/>
    <property type="project" value="UniProtKB-KW"/>
</dbReference>
<dbReference type="PROSITE" id="PS50893">
    <property type="entry name" value="ABC_TRANSPORTER_2"/>
    <property type="match status" value="1"/>
</dbReference>
<organism evidence="11">
    <name type="scientific">Petromyzon marinus</name>
    <name type="common">Sea lamprey</name>
    <dbReference type="NCBI Taxonomy" id="7757"/>
    <lineage>
        <taxon>Eukaryota</taxon>
        <taxon>Metazoa</taxon>
        <taxon>Chordata</taxon>
        <taxon>Craniata</taxon>
        <taxon>Vertebrata</taxon>
        <taxon>Cyclostomata</taxon>
        <taxon>Hyperoartia</taxon>
        <taxon>Petromyzontiformes</taxon>
        <taxon>Petromyzontidae</taxon>
        <taxon>Petromyzon</taxon>
    </lineage>
</organism>
<evidence type="ECO:0000256" key="1">
    <source>
        <dbReference type="ARBA" id="ARBA00004141"/>
    </source>
</evidence>
<protein>
    <recommendedName>
        <fullName evidence="10">ABC transporter domain-containing protein</fullName>
    </recommendedName>
</protein>
<evidence type="ECO:0000259" key="10">
    <source>
        <dbReference type="PROSITE" id="PS50893"/>
    </source>
</evidence>
<evidence type="ECO:0000256" key="5">
    <source>
        <dbReference type="ARBA" id="ARBA00022989"/>
    </source>
</evidence>
<evidence type="ECO:0000256" key="8">
    <source>
        <dbReference type="SAM" id="Phobius"/>
    </source>
</evidence>
<reference evidence="11" key="2">
    <citation type="submission" date="2025-09" db="UniProtKB">
        <authorList>
            <consortium name="Ensembl"/>
        </authorList>
    </citation>
    <scope>IDENTIFICATION</scope>
</reference>
<feature type="transmembrane region" description="Helical" evidence="8">
    <location>
        <begin position="185"/>
        <end position="208"/>
    </location>
</feature>
<evidence type="ECO:0000256" key="3">
    <source>
        <dbReference type="ARBA" id="ARBA00022741"/>
    </source>
</evidence>
<dbReference type="OMA" id="CPASAYY"/>
<dbReference type="InterPro" id="IPR017871">
    <property type="entry name" value="ABC_transporter-like_CS"/>
</dbReference>
<dbReference type="PROSITE" id="PS00211">
    <property type="entry name" value="ABC_TRANSPORTER_1"/>
    <property type="match status" value="1"/>
</dbReference>
<evidence type="ECO:0000256" key="6">
    <source>
        <dbReference type="ARBA" id="ARBA00023136"/>
    </source>
</evidence>
<dbReference type="InterPro" id="IPR026082">
    <property type="entry name" value="ABCA"/>
</dbReference>
<name>S4RP22_PETMA</name>
<feature type="chain" id="PRO_5004532548" description="ABC transporter domain-containing protein" evidence="9">
    <location>
        <begin position="30"/>
        <end position="686"/>
    </location>
</feature>
<comment type="subcellular location">
    <subcellularLocation>
        <location evidence="1">Membrane</location>
        <topology evidence="1">Multi-pass membrane protein</topology>
    </subcellularLocation>
</comment>
<dbReference type="InterPro" id="IPR003593">
    <property type="entry name" value="AAA+_ATPase"/>
</dbReference>
<feature type="transmembrane region" description="Helical" evidence="8">
    <location>
        <begin position="322"/>
        <end position="342"/>
    </location>
</feature>
<dbReference type="Pfam" id="PF00005">
    <property type="entry name" value="ABC_tran"/>
    <property type="match status" value="1"/>
</dbReference>
<sequence length="686" mass="75140">ESAVQELLIPLCFVLLLVLISEMNRQVELSESPPPPAFPLPLEFDHDVGYVADSDHARRVMYLVAAQLVPEAKPVQEFPTESALREDVATLHSCGVVFNGSMEYRLLFPYNTVPSTDVSYDQSFGGSDSCPVNDYLESGFVSLQLAIDSALIQLQTNASARALTSAMVQRMGRGRHTVVRTWPQLLASIYLAGAFAPFLSFLLLNLVLEKEQGSRDLMRTMGLRTPALWLSWAMVYGAMICLVSLVLAVVTRVTHIFDTSNTVLMFLLFLLYGLSLVAMALVLMAFFRKAKTASSVGSLLALLFCLLNIPVLLLWNSHTVLHWLLSLFSPAAFALAVAQVVALEAGGSGAHFSNLLEGPNPLAVPLTMLLLDIAIYLGLAAALHRLLPGERGLEGPRIGFIFLRRCSCVQNAWNLHQINLPRNNLNPHISHQNLHDKVGREILGSEAIRIRNVRKTYRLKGTDVMALRGLSLNIYEGQITALLGHNGAGKTTLINILTGLITPSAGATHTRAHTQHQLDKFEIRNTVKCCTSLTNLYPSRTTGRERKKDVSLSSFPSPDLPSEVSRVLSATGLEKAADKQVQDLSGGQKRKLSLAAALLGKPRLLILDEPTSGMDPVSRRRVWSLLLGGKRECVTLLSTHSMEEADALADWKAVLSQGRLKCAGSSLFLKTKFGVGYRLTLITDNY</sequence>
<feature type="domain" description="ABC transporter" evidence="10">
    <location>
        <begin position="448"/>
        <end position="682"/>
    </location>
</feature>
<dbReference type="GeneTree" id="ENSGT00980000199064"/>
<evidence type="ECO:0000256" key="4">
    <source>
        <dbReference type="ARBA" id="ARBA00022840"/>
    </source>
</evidence>
<dbReference type="SUPFAM" id="SSF52540">
    <property type="entry name" value="P-loop containing nucleoside triphosphate hydrolases"/>
    <property type="match status" value="1"/>
</dbReference>
<dbReference type="AlphaFoldDB" id="S4RP22"/>
<feature type="region of interest" description="Disordered" evidence="7">
    <location>
        <begin position="541"/>
        <end position="560"/>
    </location>
</feature>
<evidence type="ECO:0000256" key="2">
    <source>
        <dbReference type="ARBA" id="ARBA00022692"/>
    </source>
</evidence>
<feature type="transmembrane region" description="Helical" evidence="8">
    <location>
        <begin position="263"/>
        <end position="287"/>
    </location>
</feature>
<keyword evidence="5 8" id="KW-1133">Transmembrane helix</keyword>
<feature type="transmembrane region" description="Helical" evidence="8">
    <location>
        <begin position="293"/>
        <end position="315"/>
    </location>
</feature>
<dbReference type="STRING" id="7757.ENSPMAP00000006958"/>
<dbReference type="SMART" id="SM00382">
    <property type="entry name" value="AAA"/>
    <property type="match status" value="1"/>
</dbReference>
<dbReference type="HOGENOM" id="CLU_000604_19_5_1"/>
<dbReference type="InterPro" id="IPR003439">
    <property type="entry name" value="ABC_transporter-like_ATP-bd"/>
</dbReference>
<feature type="transmembrane region" description="Helical" evidence="8">
    <location>
        <begin position="362"/>
        <end position="383"/>
    </location>
</feature>
<feature type="compositionally biased region" description="Low complexity" evidence="7">
    <location>
        <begin position="551"/>
        <end position="560"/>
    </location>
</feature>
<dbReference type="PANTHER" id="PTHR19229">
    <property type="entry name" value="ATP-BINDING CASSETTE TRANSPORTER SUBFAMILY A ABCA"/>
    <property type="match status" value="1"/>
</dbReference>
<keyword evidence="3" id="KW-0547">Nucleotide-binding</keyword>
<dbReference type="Ensembl" id="ENSPMAT00000006988.1">
    <property type="protein sequence ID" value="ENSPMAP00000006958.1"/>
    <property type="gene ID" value="ENSPMAG00000006318.1"/>
</dbReference>
<dbReference type="GO" id="GO:0140359">
    <property type="term" value="F:ABC-type transporter activity"/>
    <property type="evidence" value="ECO:0007669"/>
    <property type="project" value="InterPro"/>
</dbReference>
<dbReference type="Gene3D" id="3.40.50.300">
    <property type="entry name" value="P-loop containing nucleotide triphosphate hydrolases"/>
    <property type="match status" value="1"/>
</dbReference>
<dbReference type="Pfam" id="PF12698">
    <property type="entry name" value="ABC2_membrane_3"/>
    <property type="match status" value="1"/>
</dbReference>
<keyword evidence="9" id="KW-0732">Signal</keyword>
<evidence type="ECO:0000256" key="9">
    <source>
        <dbReference type="SAM" id="SignalP"/>
    </source>
</evidence>
<evidence type="ECO:0000256" key="7">
    <source>
        <dbReference type="SAM" id="MobiDB-lite"/>
    </source>
</evidence>
<dbReference type="GO" id="GO:0005319">
    <property type="term" value="F:lipid transporter activity"/>
    <property type="evidence" value="ECO:0007669"/>
    <property type="project" value="TreeGrafter"/>
</dbReference>
<dbReference type="GO" id="GO:0016020">
    <property type="term" value="C:membrane"/>
    <property type="evidence" value="ECO:0007669"/>
    <property type="project" value="UniProtKB-SubCell"/>
</dbReference>
<dbReference type="PANTHER" id="PTHR19229:SF274">
    <property type="entry name" value="ABC-TYPE ORGANIC ANION TRANSPORTER ABCA8"/>
    <property type="match status" value="1"/>
</dbReference>
<dbReference type="CDD" id="cd03263">
    <property type="entry name" value="ABC_subfamily_A"/>
    <property type="match status" value="1"/>
</dbReference>
<dbReference type="InterPro" id="IPR013525">
    <property type="entry name" value="ABC2_TM"/>
</dbReference>
<dbReference type="FunFam" id="3.40.50.300:FF:000436">
    <property type="entry name" value="ATP binding cassette subfamily A member 9"/>
    <property type="match status" value="1"/>
</dbReference>
<dbReference type="GO" id="GO:0016887">
    <property type="term" value="F:ATP hydrolysis activity"/>
    <property type="evidence" value="ECO:0007669"/>
    <property type="project" value="InterPro"/>
</dbReference>
<keyword evidence="6 8" id="KW-0472">Membrane</keyword>
<feature type="transmembrane region" description="Helical" evidence="8">
    <location>
        <begin position="228"/>
        <end position="251"/>
    </location>
</feature>
<feature type="signal peptide" evidence="9">
    <location>
        <begin position="1"/>
        <end position="29"/>
    </location>
</feature>
<evidence type="ECO:0000313" key="11">
    <source>
        <dbReference type="Ensembl" id="ENSPMAP00000006958.1"/>
    </source>
</evidence>
<accession>S4RP22</accession>